<proteinExistence type="predicted"/>
<evidence type="ECO:0000313" key="4">
    <source>
        <dbReference type="Proteomes" id="UP000504607"/>
    </source>
</evidence>
<evidence type="ECO:0000313" key="5">
    <source>
        <dbReference type="RefSeq" id="XP_010911188.1"/>
    </source>
</evidence>
<feature type="domain" description="F-box associated beta-propeller type 1" evidence="2">
    <location>
        <begin position="123"/>
        <end position="266"/>
    </location>
</feature>
<sequence length="447" mass="50080">MEGEEEFGAQREREMSSSSSSAAKATISNRTAFEILSRLPEKSVLRFKCVCRQWLALASDPLFLDAHTRRNPLTVSGFLIHEIGSGRLSSYSVDGGASAVLPDPSLSYLDHLFAESCGFAVCQSCNGLLLCRSRSPLLSSSQFLVNPTTMQYRQIPNPPTDVYPFKYQFMLAFDPSTSLRYRIACLCSNNTPPAFDLGAPPFHVEIYSSETGAWELSRVLVPGGRITQNGVYWNAALNWVTENGLLVSFDVDRQLVRTIRLPLRDPCGVMLYLGESRGHLHLIETAANVGRGNFNWLHFYVFEMRKDNASWSTLYNVDLNDVRAEYPQTKAPPPDRISLGILSDLGIYAVPVFFARGGEGEDNELYFTYPPNIFCCNFGDRTFYKICAMKPCAPTSLLNLPMTIHFFPFAHSLFSPRSPSVWLVDSQISIRSAVSWIVNFIHFGYLC</sequence>
<dbReference type="RefSeq" id="XP_010911188.1">
    <property type="nucleotide sequence ID" value="XM_010912886.3"/>
</dbReference>
<dbReference type="PANTHER" id="PTHR35546:SF130">
    <property type="entry name" value="EXPRESSED PROTEIN"/>
    <property type="match status" value="1"/>
</dbReference>
<dbReference type="InParanoid" id="A0A6I9QNX5"/>
<feature type="region of interest" description="Disordered" evidence="1">
    <location>
        <begin position="1"/>
        <end position="23"/>
    </location>
</feature>
<dbReference type="AlphaFoldDB" id="A0A6I9QNX5"/>
<dbReference type="OrthoDB" id="692284at2759"/>
<evidence type="ECO:0000259" key="3">
    <source>
        <dbReference type="Pfam" id="PF12937"/>
    </source>
</evidence>
<dbReference type="Gene3D" id="1.20.1280.50">
    <property type="match status" value="1"/>
</dbReference>
<accession>A0A6I9QNX5</accession>
<dbReference type="NCBIfam" id="TIGR01640">
    <property type="entry name" value="F_box_assoc_1"/>
    <property type="match status" value="1"/>
</dbReference>
<dbReference type="InterPro" id="IPR055290">
    <property type="entry name" value="At3g26010-like"/>
</dbReference>
<name>A0A6I9QNX5_ELAGV</name>
<keyword evidence="4" id="KW-1185">Reference proteome</keyword>
<dbReference type="PANTHER" id="PTHR35546">
    <property type="entry name" value="F-BOX PROTEIN INTERACTION DOMAIN PROTEIN-RELATED"/>
    <property type="match status" value="1"/>
</dbReference>
<dbReference type="Pfam" id="PF07734">
    <property type="entry name" value="FBA_1"/>
    <property type="match status" value="1"/>
</dbReference>
<dbReference type="Pfam" id="PF12937">
    <property type="entry name" value="F-box-like"/>
    <property type="match status" value="1"/>
</dbReference>
<dbReference type="InterPro" id="IPR036047">
    <property type="entry name" value="F-box-like_dom_sf"/>
</dbReference>
<protein>
    <submittedName>
        <fullName evidence="5">F-box protein At5g07610</fullName>
    </submittedName>
</protein>
<organism evidence="4 5">
    <name type="scientific">Elaeis guineensis var. tenera</name>
    <name type="common">Oil palm</name>
    <dbReference type="NCBI Taxonomy" id="51953"/>
    <lineage>
        <taxon>Eukaryota</taxon>
        <taxon>Viridiplantae</taxon>
        <taxon>Streptophyta</taxon>
        <taxon>Embryophyta</taxon>
        <taxon>Tracheophyta</taxon>
        <taxon>Spermatophyta</taxon>
        <taxon>Magnoliopsida</taxon>
        <taxon>Liliopsida</taxon>
        <taxon>Arecaceae</taxon>
        <taxon>Arecoideae</taxon>
        <taxon>Cocoseae</taxon>
        <taxon>Elaeidinae</taxon>
        <taxon>Elaeis</taxon>
    </lineage>
</organism>
<evidence type="ECO:0000256" key="1">
    <source>
        <dbReference type="SAM" id="MobiDB-lite"/>
    </source>
</evidence>
<dbReference type="FunCoup" id="A0A6I9QNX5">
    <property type="interactions" value="167"/>
</dbReference>
<dbReference type="InterPro" id="IPR006527">
    <property type="entry name" value="F-box-assoc_dom_typ1"/>
</dbReference>
<feature type="domain" description="F-box" evidence="3">
    <location>
        <begin position="33"/>
        <end position="62"/>
    </location>
</feature>
<dbReference type="Proteomes" id="UP000504607">
    <property type="component" value="Unplaced"/>
</dbReference>
<reference evidence="5" key="1">
    <citation type="submission" date="2025-08" db="UniProtKB">
        <authorList>
            <consortium name="RefSeq"/>
        </authorList>
    </citation>
    <scope>IDENTIFICATION</scope>
</reference>
<gene>
    <name evidence="5" type="primary">LOC105037197</name>
</gene>
<dbReference type="SUPFAM" id="SSF81383">
    <property type="entry name" value="F-box domain"/>
    <property type="match status" value="1"/>
</dbReference>
<dbReference type="InterPro" id="IPR017451">
    <property type="entry name" value="F-box-assoc_interact_dom"/>
</dbReference>
<dbReference type="CDD" id="cd22157">
    <property type="entry name" value="F-box_AtFBW1-like"/>
    <property type="match status" value="1"/>
</dbReference>
<dbReference type="InterPro" id="IPR001810">
    <property type="entry name" value="F-box_dom"/>
</dbReference>
<evidence type="ECO:0000259" key="2">
    <source>
        <dbReference type="Pfam" id="PF07734"/>
    </source>
</evidence>